<accession>A0A5B6TA28</accession>
<reference evidence="1 2" key="1">
    <citation type="submission" date="2019-07" db="EMBL/GenBank/DDBJ databases">
        <title>Rufibacter sp. nov., isolated from lake sediment.</title>
        <authorList>
            <person name="Qu J.-H."/>
        </authorList>
    </citation>
    <scope>NUCLEOTIDE SEQUENCE [LARGE SCALE GENOMIC DNA]</scope>
    <source>
        <strain evidence="1 2">NBS58-1</strain>
    </source>
</reference>
<protein>
    <recommendedName>
        <fullName evidence="3">ArsR family transcriptional regulator</fullName>
    </recommendedName>
</protein>
<organism evidence="1 2">
    <name type="scientific">Rufibacter hautae</name>
    <dbReference type="NCBI Taxonomy" id="2595005"/>
    <lineage>
        <taxon>Bacteria</taxon>
        <taxon>Pseudomonadati</taxon>
        <taxon>Bacteroidota</taxon>
        <taxon>Cytophagia</taxon>
        <taxon>Cytophagales</taxon>
        <taxon>Hymenobacteraceae</taxon>
        <taxon>Rufibacter</taxon>
    </lineage>
</organism>
<keyword evidence="2" id="KW-1185">Reference proteome</keyword>
<dbReference type="RefSeq" id="WP_149093243.1">
    <property type="nucleotide sequence ID" value="NZ_VKKY01000005.1"/>
</dbReference>
<dbReference type="AlphaFoldDB" id="A0A5B6TA28"/>
<dbReference type="EMBL" id="VKKY01000005">
    <property type="protein sequence ID" value="KAA3435929.1"/>
    <property type="molecule type" value="Genomic_DNA"/>
</dbReference>
<evidence type="ECO:0008006" key="3">
    <source>
        <dbReference type="Google" id="ProtNLM"/>
    </source>
</evidence>
<comment type="caution">
    <text evidence="1">The sequence shown here is derived from an EMBL/GenBank/DDBJ whole genome shotgun (WGS) entry which is preliminary data.</text>
</comment>
<evidence type="ECO:0000313" key="2">
    <source>
        <dbReference type="Proteomes" id="UP000324133"/>
    </source>
</evidence>
<proteinExistence type="predicted"/>
<dbReference type="OrthoDB" id="897040at2"/>
<name>A0A5B6TA28_9BACT</name>
<evidence type="ECO:0000313" key="1">
    <source>
        <dbReference type="EMBL" id="KAA3435929.1"/>
    </source>
</evidence>
<gene>
    <name evidence="1" type="ORF">FOA19_23075</name>
</gene>
<sequence>MEDIVLSVIYALVPMLETPHGSPVQADEVRTTLNVSAEELAPHLQSLQEGKLIDVSSCRDCVSLTHSGVLRVEWLCRQPFDSRSSPRLPDLGKPSA</sequence>
<dbReference type="Proteomes" id="UP000324133">
    <property type="component" value="Unassembled WGS sequence"/>
</dbReference>